<dbReference type="Gene3D" id="2.60.40.10">
    <property type="entry name" value="Immunoglobulins"/>
    <property type="match status" value="2"/>
</dbReference>
<keyword evidence="10" id="KW-0393">Immunoglobulin domain</keyword>
<dbReference type="InterPro" id="IPR003598">
    <property type="entry name" value="Ig_sub2"/>
</dbReference>
<dbReference type="SMART" id="SM00284">
    <property type="entry name" value="OLF"/>
    <property type="match status" value="1"/>
</dbReference>
<feature type="domain" description="Ig-like" evidence="13">
    <location>
        <begin position="220"/>
        <end position="313"/>
    </location>
</feature>
<evidence type="ECO:0000313" key="16">
    <source>
        <dbReference type="Proteomes" id="UP001487740"/>
    </source>
</evidence>
<keyword evidence="8" id="KW-1015">Disulfide bond</keyword>
<dbReference type="GO" id="GO:0007165">
    <property type="term" value="P:signal transduction"/>
    <property type="evidence" value="ECO:0007669"/>
    <property type="project" value="TreeGrafter"/>
</dbReference>
<dbReference type="PANTHER" id="PTHR23192">
    <property type="entry name" value="OLFACTOMEDIN-RELATED"/>
    <property type="match status" value="1"/>
</dbReference>
<keyword evidence="16" id="KW-1185">Reference proteome</keyword>
<protein>
    <recommendedName>
        <fullName evidence="17">Colmedin</fullName>
    </recommendedName>
</protein>
<keyword evidence="3" id="KW-1003">Cell membrane</keyword>
<dbReference type="Pfam" id="PF01391">
    <property type="entry name" value="Collagen"/>
    <property type="match status" value="1"/>
</dbReference>
<feature type="region of interest" description="Disordered" evidence="12">
    <location>
        <begin position="1"/>
        <end position="97"/>
    </location>
</feature>
<evidence type="ECO:0000256" key="5">
    <source>
        <dbReference type="ARBA" id="ARBA00022729"/>
    </source>
</evidence>
<dbReference type="PANTHER" id="PTHR23192:SF85">
    <property type="entry name" value="GLIOMEDIN"/>
    <property type="match status" value="1"/>
</dbReference>
<dbReference type="AlphaFoldDB" id="A0AAW0UCL4"/>
<keyword evidence="5" id="KW-0732">Signal</keyword>
<evidence type="ECO:0000256" key="3">
    <source>
        <dbReference type="ARBA" id="ARBA00022475"/>
    </source>
</evidence>
<sequence>MRGPKGEIGLPGVPGLDGRDGLPGEPGLDGIPGRNGLDGTPGMDGLSGFNGSAGKDGRDGIDGIPGTKGEKGARGPPGLRGIAGPRGRRGKNGTPGDAGLPGICAYRVNNESVTELLIAPSIAGADGSRRRERRPIVVREGDNLRLRCQAEGEPLPQVEWTRSDGGVIPVGQWKDGSVTGRMLNLTHVHRVHTGTYICEAYNGIPPNANKTFTVEVHFDPYIRVKKWKVGVHNGSTAKLECDVEAFPLAVTYWEDEHGLLLENSTKYSIFYHQDHDSVWKSVMSISIFNVDRADIGDYHCVAKNELSITRGLVKLYEIDPNLHHPSTGSEESLTFGPDPPSFTDLFDLCPPRAECEECPKTPKCAEGRGALFGLSVEQYGNVTYPGFRNRSSDCMLAAVGKPVYHRHTDSIYGSWMRDPHPADPQQEPRFWTTNPADPMRLFEFADKNRYRKNQASKNYTLPVPFVGNSHVVYNGSFYYHHKGHQRIIRYDLLTGSYSSVAVPAVATEGQNFLYRVSMDYIDFNTDDNGLWAIYGLPVNNNTVVMKLDPWSLKVEYSWNIPLSHKKFGDLFITCGVLYAIDSATERDTKIRFAFDLYRKRLLDVDLPFNNPFRMTTMLGYNFDTKEIYSWDNGNQLTYPVKVIDIGYNTPDEDRSAADSSQHFPAAEDVHIDPLSSRFS</sequence>
<keyword evidence="6" id="KW-0677">Repeat</keyword>
<evidence type="ECO:0000256" key="2">
    <source>
        <dbReference type="ARBA" id="ARBA00004613"/>
    </source>
</evidence>
<dbReference type="InterPro" id="IPR003112">
    <property type="entry name" value="Olfac-like_dom"/>
</dbReference>
<feature type="domain" description="Ig-like" evidence="13">
    <location>
        <begin position="120"/>
        <end position="215"/>
    </location>
</feature>
<dbReference type="FunFam" id="2.60.40.10:FF:000328">
    <property type="entry name" value="CLUMA_CG000981, isoform A"/>
    <property type="match status" value="1"/>
</dbReference>
<evidence type="ECO:0000259" key="14">
    <source>
        <dbReference type="PROSITE" id="PS51132"/>
    </source>
</evidence>
<keyword evidence="4" id="KW-0964">Secreted</keyword>
<dbReference type="EMBL" id="JARAKH010000013">
    <property type="protein sequence ID" value="KAK8397872.1"/>
    <property type="molecule type" value="Genomic_DNA"/>
</dbReference>
<dbReference type="SUPFAM" id="SSF48726">
    <property type="entry name" value="Immunoglobulin"/>
    <property type="match status" value="2"/>
</dbReference>
<dbReference type="InterPro" id="IPR050605">
    <property type="entry name" value="Olfactomedin-like_domain"/>
</dbReference>
<evidence type="ECO:0000256" key="7">
    <source>
        <dbReference type="ARBA" id="ARBA00023136"/>
    </source>
</evidence>
<comment type="caution">
    <text evidence="11">Lacks conserved residue(s) required for the propagation of feature annotation.</text>
</comment>
<evidence type="ECO:0008006" key="17">
    <source>
        <dbReference type="Google" id="ProtNLM"/>
    </source>
</evidence>
<evidence type="ECO:0000256" key="6">
    <source>
        <dbReference type="ARBA" id="ARBA00022737"/>
    </source>
</evidence>
<dbReference type="PROSITE" id="PS50835">
    <property type="entry name" value="IG_LIKE"/>
    <property type="match status" value="2"/>
</dbReference>
<name>A0AAW0UCL4_SCYPA</name>
<dbReference type="GO" id="GO:0005886">
    <property type="term" value="C:plasma membrane"/>
    <property type="evidence" value="ECO:0007669"/>
    <property type="project" value="UniProtKB-SubCell"/>
</dbReference>
<keyword evidence="7" id="KW-0472">Membrane</keyword>
<dbReference type="Proteomes" id="UP001487740">
    <property type="component" value="Unassembled WGS sequence"/>
</dbReference>
<comment type="subcellular location">
    <subcellularLocation>
        <location evidence="1">Cell membrane</location>
    </subcellularLocation>
    <subcellularLocation>
        <location evidence="2">Secreted</location>
    </subcellularLocation>
</comment>
<dbReference type="PROSITE" id="PS51132">
    <property type="entry name" value="OLF"/>
    <property type="match status" value="1"/>
</dbReference>
<dbReference type="InterPro" id="IPR003599">
    <property type="entry name" value="Ig_sub"/>
</dbReference>
<organism evidence="15 16">
    <name type="scientific">Scylla paramamosain</name>
    <name type="common">Mud crab</name>
    <dbReference type="NCBI Taxonomy" id="85552"/>
    <lineage>
        <taxon>Eukaryota</taxon>
        <taxon>Metazoa</taxon>
        <taxon>Ecdysozoa</taxon>
        <taxon>Arthropoda</taxon>
        <taxon>Crustacea</taxon>
        <taxon>Multicrustacea</taxon>
        <taxon>Malacostraca</taxon>
        <taxon>Eumalacostraca</taxon>
        <taxon>Eucarida</taxon>
        <taxon>Decapoda</taxon>
        <taxon>Pleocyemata</taxon>
        <taxon>Brachyura</taxon>
        <taxon>Eubrachyura</taxon>
        <taxon>Portunoidea</taxon>
        <taxon>Portunidae</taxon>
        <taxon>Portuninae</taxon>
        <taxon>Scylla</taxon>
    </lineage>
</organism>
<evidence type="ECO:0000259" key="13">
    <source>
        <dbReference type="PROSITE" id="PS50835"/>
    </source>
</evidence>
<gene>
    <name evidence="15" type="ORF">O3P69_004577</name>
</gene>
<dbReference type="GO" id="GO:0005615">
    <property type="term" value="C:extracellular space"/>
    <property type="evidence" value="ECO:0007669"/>
    <property type="project" value="TreeGrafter"/>
</dbReference>
<dbReference type="SMART" id="SM00408">
    <property type="entry name" value="IGc2"/>
    <property type="match status" value="2"/>
</dbReference>
<dbReference type="Pfam" id="PF02191">
    <property type="entry name" value="OLF"/>
    <property type="match status" value="1"/>
</dbReference>
<dbReference type="InterPro" id="IPR007110">
    <property type="entry name" value="Ig-like_dom"/>
</dbReference>
<evidence type="ECO:0000256" key="10">
    <source>
        <dbReference type="ARBA" id="ARBA00023319"/>
    </source>
</evidence>
<accession>A0AAW0UCL4</accession>
<evidence type="ECO:0000256" key="9">
    <source>
        <dbReference type="ARBA" id="ARBA00023180"/>
    </source>
</evidence>
<proteinExistence type="predicted"/>
<reference evidence="15 16" key="1">
    <citation type="submission" date="2023-03" db="EMBL/GenBank/DDBJ databases">
        <title>High-quality genome of Scylla paramamosain provides insights in environmental adaptation.</title>
        <authorList>
            <person name="Zhang L."/>
        </authorList>
    </citation>
    <scope>NUCLEOTIDE SEQUENCE [LARGE SCALE GENOMIC DNA]</scope>
    <source>
        <strain evidence="15">LZ_2023a</strain>
        <tissue evidence="15">Muscle</tissue>
    </source>
</reference>
<evidence type="ECO:0000256" key="1">
    <source>
        <dbReference type="ARBA" id="ARBA00004236"/>
    </source>
</evidence>
<evidence type="ECO:0000256" key="11">
    <source>
        <dbReference type="PROSITE-ProRule" id="PRU00446"/>
    </source>
</evidence>
<evidence type="ECO:0000313" key="15">
    <source>
        <dbReference type="EMBL" id="KAK8397872.1"/>
    </source>
</evidence>
<comment type="caution">
    <text evidence="15">The sequence shown here is derived from an EMBL/GenBank/DDBJ whole genome shotgun (WGS) entry which is preliminary data.</text>
</comment>
<evidence type="ECO:0000256" key="4">
    <source>
        <dbReference type="ARBA" id="ARBA00022525"/>
    </source>
</evidence>
<dbReference type="InterPro" id="IPR008160">
    <property type="entry name" value="Collagen"/>
</dbReference>
<dbReference type="SMART" id="SM00409">
    <property type="entry name" value="IG"/>
    <property type="match status" value="2"/>
</dbReference>
<evidence type="ECO:0000256" key="12">
    <source>
        <dbReference type="SAM" id="MobiDB-lite"/>
    </source>
</evidence>
<feature type="domain" description="Olfactomedin-like" evidence="14">
    <location>
        <begin position="393"/>
        <end position="644"/>
    </location>
</feature>
<evidence type="ECO:0000256" key="8">
    <source>
        <dbReference type="ARBA" id="ARBA00023157"/>
    </source>
</evidence>
<keyword evidence="9" id="KW-0325">Glycoprotein</keyword>
<dbReference type="Pfam" id="PF13927">
    <property type="entry name" value="Ig_3"/>
    <property type="match status" value="2"/>
</dbReference>
<dbReference type="InterPro" id="IPR036179">
    <property type="entry name" value="Ig-like_dom_sf"/>
</dbReference>
<dbReference type="InterPro" id="IPR013783">
    <property type="entry name" value="Ig-like_fold"/>
</dbReference>